<protein>
    <submittedName>
        <fullName evidence="1">Uncharacterized protein</fullName>
    </submittedName>
</protein>
<organism evidence="1">
    <name type="scientific">Arundo donax</name>
    <name type="common">Giant reed</name>
    <name type="synonym">Donax arundinaceus</name>
    <dbReference type="NCBI Taxonomy" id="35708"/>
    <lineage>
        <taxon>Eukaryota</taxon>
        <taxon>Viridiplantae</taxon>
        <taxon>Streptophyta</taxon>
        <taxon>Embryophyta</taxon>
        <taxon>Tracheophyta</taxon>
        <taxon>Spermatophyta</taxon>
        <taxon>Magnoliopsida</taxon>
        <taxon>Liliopsida</taxon>
        <taxon>Poales</taxon>
        <taxon>Poaceae</taxon>
        <taxon>PACMAD clade</taxon>
        <taxon>Arundinoideae</taxon>
        <taxon>Arundineae</taxon>
        <taxon>Arundo</taxon>
    </lineage>
</organism>
<reference evidence="1" key="2">
    <citation type="journal article" date="2015" name="Data Brief">
        <title>Shoot transcriptome of the giant reed, Arundo donax.</title>
        <authorList>
            <person name="Barrero R.A."/>
            <person name="Guerrero F.D."/>
            <person name="Moolhuijzen P."/>
            <person name="Goolsby J.A."/>
            <person name="Tidwell J."/>
            <person name="Bellgard S.E."/>
            <person name="Bellgard M.I."/>
        </authorList>
    </citation>
    <scope>NUCLEOTIDE SEQUENCE</scope>
    <source>
        <tissue evidence="1">Shoot tissue taken approximately 20 cm above the soil surface</tissue>
    </source>
</reference>
<reference evidence="1" key="1">
    <citation type="submission" date="2014-09" db="EMBL/GenBank/DDBJ databases">
        <authorList>
            <person name="Magalhaes I.L.F."/>
            <person name="Oliveira U."/>
            <person name="Santos F.R."/>
            <person name="Vidigal T.H.D.A."/>
            <person name="Brescovit A.D."/>
            <person name="Santos A.J."/>
        </authorList>
    </citation>
    <scope>NUCLEOTIDE SEQUENCE</scope>
    <source>
        <tissue evidence="1">Shoot tissue taken approximately 20 cm above the soil surface</tissue>
    </source>
</reference>
<sequence>MTLARRPPVNQSQRLFSIIQRLIVFLEIGAAHKERSAYRIIRTCIVYAL</sequence>
<accession>A0A0A8YLH1</accession>
<name>A0A0A8YLH1_ARUDO</name>
<dbReference type="AlphaFoldDB" id="A0A0A8YLH1"/>
<proteinExistence type="predicted"/>
<evidence type="ECO:0000313" key="1">
    <source>
        <dbReference type="EMBL" id="JAD27426.1"/>
    </source>
</evidence>
<dbReference type="EMBL" id="GBRH01270469">
    <property type="protein sequence ID" value="JAD27426.1"/>
    <property type="molecule type" value="Transcribed_RNA"/>
</dbReference>